<dbReference type="Gene3D" id="1.20.1250.20">
    <property type="entry name" value="MFS general substrate transporter like domains"/>
    <property type="match status" value="1"/>
</dbReference>
<keyword evidence="1" id="KW-0812">Transmembrane</keyword>
<gene>
    <name evidence="3" type="ORF">METZ01_LOCUS233445</name>
</gene>
<feature type="transmembrane region" description="Helical" evidence="1">
    <location>
        <begin position="165"/>
        <end position="184"/>
    </location>
</feature>
<feature type="transmembrane region" description="Helical" evidence="1">
    <location>
        <begin position="205"/>
        <end position="230"/>
    </location>
</feature>
<dbReference type="InterPro" id="IPR036259">
    <property type="entry name" value="MFS_trans_sf"/>
</dbReference>
<protein>
    <recommendedName>
        <fullName evidence="2">Major facilitator superfamily (MFS) profile domain-containing protein</fullName>
    </recommendedName>
</protein>
<feature type="transmembrane region" description="Helical" evidence="1">
    <location>
        <begin position="275"/>
        <end position="293"/>
    </location>
</feature>
<dbReference type="PROSITE" id="PS50850">
    <property type="entry name" value="MFS"/>
    <property type="match status" value="1"/>
</dbReference>
<dbReference type="EMBL" id="UINC01058388">
    <property type="protein sequence ID" value="SVB80591.1"/>
    <property type="molecule type" value="Genomic_DNA"/>
</dbReference>
<keyword evidence="1" id="KW-0472">Membrane</keyword>
<feature type="transmembrane region" description="Helical" evidence="1">
    <location>
        <begin position="34"/>
        <end position="52"/>
    </location>
</feature>
<feature type="transmembrane region" description="Helical" evidence="1">
    <location>
        <begin position="135"/>
        <end position="159"/>
    </location>
</feature>
<feature type="transmembrane region" description="Helical" evidence="1">
    <location>
        <begin position="242"/>
        <end position="263"/>
    </location>
</feature>
<feature type="transmembrane region" description="Helical" evidence="1">
    <location>
        <begin position="94"/>
        <end position="114"/>
    </location>
</feature>
<evidence type="ECO:0000256" key="1">
    <source>
        <dbReference type="SAM" id="Phobius"/>
    </source>
</evidence>
<dbReference type="InterPro" id="IPR020846">
    <property type="entry name" value="MFS_dom"/>
</dbReference>
<evidence type="ECO:0000259" key="2">
    <source>
        <dbReference type="PROSITE" id="PS50850"/>
    </source>
</evidence>
<dbReference type="AlphaFoldDB" id="A0A382H2A7"/>
<dbReference type="GO" id="GO:0022857">
    <property type="term" value="F:transmembrane transporter activity"/>
    <property type="evidence" value="ECO:0007669"/>
    <property type="project" value="InterPro"/>
</dbReference>
<name>A0A382H2A7_9ZZZZ</name>
<feature type="transmembrane region" description="Helical" evidence="1">
    <location>
        <begin position="7"/>
        <end position="28"/>
    </location>
</feature>
<keyword evidence="1" id="KW-1133">Transmembrane helix</keyword>
<dbReference type="PANTHER" id="PTHR23546">
    <property type="entry name" value="TRANSPORT PROTEIN"/>
    <property type="match status" value="1"/>
</dbReference>
<accession>A0A382H2A7</accession>
<dbReference type="InterPro" id="IPR011701">
    <property type="entry name" value="MFS"/>
</dbReference>
<sequence>ILILGLVIYGTGFSLLYVIFAPLSRSIGLSTNQFGVLIAISNVALVFSSYYWGKRSQIVGRKKVFVTGLFSYAIAYTLFAFGIQIGLWKLLEPVYLFFMLFLIRILYGALIGGIQPAAVAYMSDTTETSKRAQGMALIGMASGIGTMIGPVIGGGFAFIHPLFPMYFGAAIAVVGGLLAIKYLKQTDIEPTPANKSTLKFYDNRIFPYLIGWAIAFLVFTSTQVIAAFFIEDQLGVSSQSEIIKATSISLLSMAITTTFMQAVVLQKINLKPETLLRICFLIFGVVLISISFVSNLAQFYLAFAGIGVAFSMITPGLNSAATLSVESSEQGEVAGFLSAAPVVGMIFGPTIGTVLYNIDPTYPFYYGGLIAIVLGIYFQFVNVEETQISNKN</sequence>
<dbReference type="SUPFAM" id="SSF103473">
    <property type="entry name" value="MFS general substrate transporter"/>
    <property type="match status" value="1"/>
</dbReference>
<feature type="transmembrane region" description="Helical" evidence="1">
    <location>
        <begin position="364"/>
        <end position="383"/>
    </location>
</feature>
<feature type="non-terminal residue" evidence="3">
    <location>
        <position position="1"/>
    </location>
</feature>
<proteinExistence type="predicted"/>
<feature type="transmembrane region" description="Helical" evidence="1">
    <location>
        <begin position="299"/>
        <end position="321"/>
    </location>
</feature>
<reference evidence="3" key="1">
    <citation type="submission" date="2018-05" db="EMBL/GenBank/DDBJ databases">
        <authorList>
            <person name="Lanie J.A."/>
            <person name="Ng W.-L."/>
            <person name="Kazmierczak K.M."/>
            <person name="Andrzejewski T.M."/>
            <person name="Davidsen T.M."/>
            <person name="Wayne K.J."/>
            <person name="Tettelin H."/>
            <person name="Glass J.I."/>
            <person name="Rusch D."/>
            <person name="Podicherti R."/>
            <person name="Tsui H.-C.T."/>
            <person name="Winkler M.E."/>
        </authorList>
    </citation>
    <scope>NUCLEOTIDE SEQUENCE</scope>
</reference>
<dbReference type="PANTHER" id="PTHR23546:SF1">
    <property type="entry name" value="MEMBRANE PROTEIN"/>
    <property type="match status" value="1"/>
</dbReference>
<dbReference type="Pfam" id="PF07690">
    <property type="entry name" value="MFS_1"/>
    <property type="match status" value="1"/>
</dbReference>
<feature type="domain" description="Major facilitator superfamily (MFS) profile" evidence="2">
    <location>
        <begin position="1"/>
        <end position="386"/>
    </location>
</feature>
<feature type="transmembrane region" description="Helical" evidence="1">
    <location>
        <begin position="64"/>
        <end position="88"/>
    </location>
</feature>
<organism evidence="3">
    <name type="scientific">marine metagenome</name>
    <dbReference type="NCBI Taxonomy" id="408172"/>
    <lineage>
        <taxon>unclassified sequences</taxon>
        <taxon>metagenomes</taxon>
        <taxon>ecological metagenomes</taxon>
    </lineage>
</organism>
<evidence type="ECO:0000313" key="3">
    <source>
        <dbReference type="EMBL" id="SVB80591.1"/>
    </source>
</evidence>
<feature type="transmembrane region" description="Helical" evidence="1">
    <location>
        <begin position="333"/>
        <end position="358"/>
    </location>
</feature>